<evidence type="ECO:0000256" key="1">
    <source>
        <dbReference type="SAM" id="MobiDB-lite"/>
    </source>
</evidence>
<reference evidence="2" key="1">
    <citation type="submission" date="2020-11" db="EMBL/GenBank/DDBJ databases">
        <authorList>
            <person name="Tran Van P."/>
        </authorList>
    </citation>
    <scope>NUCLEOTIDE SEQUENCE</scope>
</reference>
<feature type="region of interest" description="Disordered" evidence="1">
    <location>
        <begin position="1"/>
        <end position="34"/>
    </location>
</feature>
<dbReference type="EMBL" id="OC932098">
    <property type="protein sequence ID" value="CAD7659391.1"/>
    <property type="molecule type" value="Genomic_DNA"/>
</dbReference>
<dbReference type="AlphaFoldDB" id="A0A7R9MG09"/>
<organism evidence="2">
    <name type="scientific">Oppiella nova</name>
    <dbReference type="NCBI Taxonomy" id="334625"/>
    <lineage>
        <taxon>Eukaryota</taxon>
        <taxon>Metazoa</taxon>
        <taxon>Ecdysozoa</taxon>
        <taxon>Arthropoda</taxon>
        <taxon>Chelicerata</taxon>
        <taxon>Arachnida</taxon>
        <taxon>Acari</taxon>
        <taxon>Acariformes</taxon>
        <taxon>Sarcoptiformes</taxon>
        <taxon>Oribatida</taxon>
        <taxon>Brachypylina</taxon>
        <taxon>Oppioidea</taxon>
        <taxon>Oppiidae</taxon>
        <taxon>Oppiella</taxon>
    </lineage>
</organism>
<keyword evidence="3" id="KW-1185">Reference proteome</keyword>
<dbReference type="Proteomes" id="UP000728032">
    <property type="component" value="Unassembled WGS sequence"/>
</dbReference>
<feature type="non-terminal residue" evidence="2">
    <location>
        <position position="1"/>
    </location>
</feature>
<dbReference type="EMBL" id="CAJPVJ010017273">
    <property type="protein sequence ID" value="CAG2176553.1"/>
    <property type="molecule type" value="Genomic_DNA"/>
</dbReference>
<proteinExistence type="predicted"/>
<name>A0A7R9MG09_9ACAR</name>
<evidence type="ECO:0000313" key="2">
    <source>
        <dbReference type="EMBL" id="CAD7659391.1"/>
    </source>
</evidence>
<feature type="region of interest" description="Disordered" evidence="1">
    <location>
        <begin position="86"/>
        <end position="112"/>
    </location>
</feature>
<gene>
    <name evidence="2" type="ORF">ONB1V03_LOCUS15987</name>
</gene>
<feature type="compositionally biased region" description="Basic residues" evidence="1">
    <location>
        <begin position="7"/>
        <end position="18"/>
    </location>
</feature>
<accession>A0A7R9MG09</accession>
<protein>
    <submittedName>
        <fullName evidence="2">Uncharacterized protein</fullName>
    </submittedName>
</protein>
<evidence type="ECO:0000313" key="3">
    <source>
        <dbReference type="Proteomes" id="UP000728032"/>
    </source>
</evidence>
<sequence length="175" mass="20128">MKQFIGGRKKRETMRRPVRPVPMRDDDDDDDDFRKKRELGVPLVDNLVSGLGGASKALVNPSHRVVVCPHNHSDMKYKSKATKLATSKSHKSRTNTKHLNNGKGVKKQMTTESKHWKKSIIDKYVDELHSRGMTSDQIDKESQIMVWLFHTTDGQHTDDPFIEDISDVDIDEYIR</sequence>